<feature type="signal peptide" evidence="1">
    <location>
        <begin position="1"/>
        <end position="19"/>
    </location>
</feature>
<keyword evidence="3" id="KW-1185">Reference proteome</keyword>
<proteinExistence type="predicted"/>
<gene>
    <name evidence="2" type="ORF">N0V93_005497</name>
</gene>
<accession>A0A9W9CWS9</accession>
<dbReference type="PROSITE" id="PS51257">
    <property type="entry name" value="PROKAR_LIPOPROTEIN"/>
    <property type="match status" value="1"/>
</dbReference>
<dbReference type="Proteomes" id="UP001140453">
    <property type="component" value="Unassembled WGS sequence"/>
</dbReference>
<protein>
    <submittedName>
        <fullName evidence="2">Uncharacterized protein</fullName>
    </submittedName>
</protein>
<sequence>MKLSIISISSFAFFSCTTALPTEATISKSYPGRSYAHTIRGPGSTCSSSSFESDDGQVVTLEIATKYLKDNMPKVANHNVFYNGAGVDASMATKFAKSVGGNSYNTIWNEYGSKAFDRQCNWSQHVTTKELQEYLSGAMAAVSKGVAYLYTTDGTVLDSNNIWTRIEYPQLKKNGVKVCVVAAGTNPRQAQWYKGETTIKITAKDDECK</sequence>
<organism evidence="2 3">
    <name type="scientific">Gnomoniopsis smithogilvyi</name>
    <dbReference type="NCBI Taxonomy" id="1191159"/>
    <lineage>
        <taxon>Eukaryota</taxon>
        <taxon>Fungi</taxon>
        <taxon>Dikarya</taxon>
        <taxon>Ascomycota</taxon>
        <taxon>Pezizomycotina</taxon>
        <taxon>Sordariomycetes</taxon>
        <taxon>Sordariomycetidae</taxon>
        <taxon>Diaporthales</taxon>
        <taxon>Gnomoniaceae</taxon>
        <taxon>Gnomoniopsis</taxon>
    </lineage>
</organism>
<comment type="caution">
    <text evidence="2">The sequence shown here is derived from an EMBL/GenBank/DDBJ whole genome shotgun (WGS) entry which is preliminary data.</text>
</comment>
<evidence type="ECO:0000313" key="2">
    <source>
        <dbReference type="EMBL" id="KAJ4391877.1"/>
    </source>
</evidence>
<dbReference type="AlphaFoldDB" id="A0A9W9CWS9"/>
<dbReference type="EMBL" id="JAPEVB010000003">
    <property type="protein sequence ID" value="KAJ4391877.1"/>
    <property type="molecule type" value="Genomic_DNA"/>
</dbReference>
<keyword evidence="1" id="KW-0732">Signal</keyword>
<reference evidence="2" key="1">
    <citation type="submission" date="2022-10" db="EMBL/GenBank/DDBJ databases">
        <title>Tapping the CABI collections for fungal endophytes: first genome assemblies for Collariella, Neodidymelliopsis, Ascochyta clinopodiicola, Didymella pomorum, Didymosphaeria variabile, Neocosmospora piperis and Neocucurbitaria cava.</title>
        <authorList>
            <person name="Hill R."/>
        </authorList>
    </citation>
    <scope>NUCLEOTIDE SEQUENCE</scope>
    <source>
        <strain evidence="2">IMI 355082</strain>
    </source>
</reference>
<evidence type="ECO:0000313" key="3">
    <source>
        <dbReference type="Proteomes" id="UP001140453"/>
    </source>
</evidence>
<evidence type="ECO:0000256" key="1">
    <source>
        <dbReference type="SAM" id="SignalP"/>
    </source>
</evidence>
<feature type="chain" id="PRO_5040958594" evidence="1">
    <location>
        <begin position="20"/>
        <end position="209"/>
    </location>
</feature>
<name>A0A9W9CWS9_9PEZI</name>